<accession>A0A0M0EE63</accession>
<protein>
    <submittedName>
        <fullName evidence="2">Uncharacterized protein</fullName>
    </submittedName>
</protein>
<name>A0A0M0EE63_KOMEU</name>
<reference evidence="2" key="1">
    <citation type="submission" date="2015-08" db="EMBL/GenBank/DDBJ databases">
        <title>Draft genome sequence of Komagataeibacter europaeus CECT 8546 a cellulose producer strain from vinegar produced by the traditional method.</title>
        <authorList>
            <person name="Poehlein A."/>
            <person name="Valera M.J."/>
            <person name="Haack F.S."/>
            <person name="Mas A."/>
            <person name="Daniel R."/>
            <person name="Streit W.R."/>
            <person name="Mateo E."/>
        </authorList>
    </citation>
    <scope>NUCLEOTIDE SEQUENCE [LARGE SCALE GENOMIC DNA]</scope>
    <source>
        <strain evidence="2">CECT 8546</strain>
    </source>
</reference>
<sequence>MRLALRTDYAFRVLIHLARYGQTQKASRSGTSLLSKMYPTTIS</sequence>
<evidence type="ECO:0000313" key="3">
    <source>
        <dbReference type="Proteomes" id="UP000037566"/>
    </source>
</evidence>
<proteinExistence type="predicted"/>
<dbReference type="Proteomes" id="UP000037566">
    <property type="component" value="Unassembled WGS sequence"/>
</dbReference>
<evidence type="ECO:0000313" key="2">
    <source>
        <dbReference type="EMBL" id="KON63246.1"/>
    </source>
</evidence>
<dbReference type="AlphaFoldDB" id="A0A0M0EE63"/>
<keyword evidence="3" id="KW-1185">Reference proteome</keyword>
<organism evidence="2 3">
    <name type="scientific">Komagataeibacter europaeus</name>
    <name type="common">Gluconacetobacter europaeus</name>
    <dbReference type="NCBI Taxonomy" id="33995"/>
    <lineage>
        <taxon>Bacteria</taxon>
        <taxon>Pseudomonadati</taxon>
        <taxon>Pseudomonadota</taxon>
        <taxon>Alphaproteobacteria</taxon>
        <taxon>Acetobacterales</taxon>
        <taxon>Acetobacteraceae</taxon>
        <taxon>Komagataeibacter</taxon>
    </lineage>
</organism>
<feature type="region of interest" description="Disordered" evidence="1">
    <location>
        <begin position="23"/>
        <end position="43"/>
    </location>
</feature>
<evidence type="ECO:0000256" key="1">
    <source>
        <dbReference type="SAM" id="MobiDB-lite"/>
    </source>
</evidence>
<dbReference type="PATRIC" id="fig|33995.3.peg.3609"/>
<gene>
    <name evidence="2" type="ORF">KOEU_32560</name>
</gene>
<dbReference type="EMBL" id="LHUQ01000036">
    <property type="protein sequence ID" value="KON63246.1"/>
    <property type="molecule type" value="Genomic_DNA"/>
</dbReference>
<comment type="caution">
    <text evidence="2">The sequence shown here is derived from an EMBL/GenBank/DDBJ whole genome shotgun (WGS) entry which is preliminary data.</text>
</comment>